<keyword evidence="3" id="KW-1185">Reference proteome</keyword>
<evidence type="ECO:0000313" key="2">
    <source>
        <dbReference type="EMBL" id="KAF5309490.1"/>
    </source>
</evidence>
<sequence length="428" mass="46278">MDRSVLVEGHCTIYSHSPLSSSTTHPLRVASIICANHLRNFPRPLSLSVHPDAIRNETLQKPRPHPSPLASILCPLRGRRPVPDNPDMTNKKLTRTRCHHRHGFIFSDSPHATAKLEADLELLFKNAKARFPEAVYFKPSSPHAATSPLPYAVPSESAFSLDQSLLPHRTPSPSQLHHQHLIDDDDDGDEEPDTTVVRRSPTGVPDVQLGPSSLLRLTTNINAALIDVGCARGGSQEEQDTQRIDKLRKDLVFMWRSRLYADVRIALTGDFSSSHGTGDKESTTAIFSSHRFLLVSRWSYLKTALQTWNAPQKPLTSPGALALTASRSTADSSLSRLPIAPATPEAPLLTLPSPPFTPASLHFTLGFLTPAPSSSRTAPTPSPPPSPSSPPPPTSASPPSSTRPGPGSSKKCCTGSSMPSSPSPNTKW</sequence>
<proteinExistence type="predicted"/>
<organism evidence="2 3">
    <name type="scientific">Psilocybe cf. subviscida</name>
    <dbReference type="NCBI Taxonomy" id="2480587"/>
    <lineage>
        <taxon>Eukaryota</taxon>
        <taxon>Fungi</taxon>
        <taxon>Dikarya</taxon>
        <taxon>Basidiomycota</taxon>
        <taxon>Agaricomycotina</taxon>
        <taxon>Agaricomycetes</taxon>
        <taxon>Agaricomycetidae</taxon>
        <taxon>Agaricales</taxon>
        <taxon>Agaricineae</taxon>
        <taxon>Strophariaceae</taxon>
        <taxon>Psilocybe</taxon>
    </lineage>
</organism>
<accession>A0A8H5ER99</accession>
<feature type="compositionally biased region" description="Polar residues" evidence="1">
    <location>
        <begin position="414"/>
        <end position="428"/>
    </location>
</feature>
<feature type="compositionally biased region" description="Acidic residues" evidence="1">
    <location>
        <begin position="183"/>
        <end position="193"/>
    </location>
</feature>
<dbReference type="AlphaFoldDB" id="A0A8H5ER99"/>
<feature type="compositionally biased region" description="Low complexity" evidence="1">
    <location>
        <begin position="397"/>
        <end position="409"/>
    </location>
</feature>
<feature type="region of interest" description="Disordered" evidence="1">
    <location>
        <begin position="367"/>
        <end position="428"/>
    </location>
</feature>
<dbReference type="OrthoDB" id="2130750at2759"/>
<evidence type="ECO:0000313" key="3">
    <source>
        <dbReference type="Proteomes" id="UP000567179"/>
    </source>
</evidence>
<evidence type="ECO:0000256" key="1">
    <source>
        <dbReference type="SAM" id="MobiDB-lite"/>
    </source>
</evidence>
<dbReference type="Proteomes" id="UP000567179">
    <property type="component" value="Unassembled WGS sequence"/>
</dbReference>
<reference evidence="2 3" key="1">
    <citation type="journal article" date="2020" name="ISME J.">
        <title>Uncovering the hidden diversity of litter-decomposition mechanisms in mushroom-forming fungi.</title>
        <authorList>
            <person name="Floudas D."/>
            <person name="Bentzer J."/>
            <person name="Ahren D."/>
            <person name="Johansson T."/>
            <person name="Persson P."/>
            <person name="Tunlid A."/>
        </authorList>
    </citation>
    <scope>NUCLEOTIDE SEQUENCE [LARGE SCALE GENOMIC DNA]</scope>
    <source>
        <strain evidence="2 3">CBS 101986</strain>
    </source>
</reference>
<dbReference type="EMBL" id="JAACJJ010000059">
    <property type="protein sequence ID" value="KAF5309490.1"/>
    <property type="molecule type" value="Genomic_DNA"/>
</dbReference>
<gene>
    <name evidence="2" type="ORF">D9619_012497</name>
</gene>
<name>A0A8H5ER99_9AGAR</name>
<protein>
    <submittedName>
        <fullName evidence="2">Uncharacterized protein</fullName>
    </submittedName>
</protein>
<comment type="caution">
    <text evidence="2">The sequence shown here is derived from an EMBL/GenBank/DDBJ whole genome shotgun (WGS) entry which is preliminary data.</text>
</comment>
<feature type="compositionally biased region" description="Low complexity" evidence="1">
    <location>
        <begin position="369"/>
        <end position="379"/>
    </location>
</feature>
<feature type="region of interest" description="Disordered" evidence="1">
    <location>
        <begin position="164"/>
        <end position="210"/>
    </location>
</feature>
<feature type="compositionally biased region" description="Pro residues" evidence="1">
    <location>
        <begin position="380"/>
        <end position="396"/>
    </location>
</feature>